<feature type="compositionally biased region" description="Pro residues" evidence="2">
    <location>
        <begin position="145"/>
        <end position="169"/>
    </location>
</feature>
<keyword evidence="6" id="KW-1185">Reference proteome</keyword>
<dbReference type="EMBL" id="KI669505">
    <property type="protein sequence ID" value="OCF33514.1"/>
    <property type="molecule type" value="Genomic_DNA"/>
</dbReference>
<dbReference type="SUPFAM" id="SSF47027">
    <property type="entry name" value="Acyl-CoA binding protein"/>
    <property type="match status" value="1"/>
</dbReference>
<reference evidence="6" key="2">
    <citation type="submission" date="2013-12" db="EMBL/GenBank/DDBJ databases">
        <title>Evolution of pathogenesis and genome organization in the Tremellales.</title>
        <authorList>
            <person name="Cuomo C."/>
            <person name="Litvintseva A."/>
            <person name="Heitman J."/>
            <person name="Chen Y."/>
            <person name="Sun S."/>
            <person name="Springer D."/>
            <person name="Dromer F."/>
            <person name="Young S."/>
            <person name="Zeng Q."/>
            <person name="Chapman S."/>
            <person name="Gujja S."/>
            <person name="Saif S."/>
            <person name="Birren B."/>
        </authorList>
    </citation>
    <scope>NUCLEOTIDE SEQUENCE [LARGE SCALE GENOMIC DNA]</scope>
    <source>
        <strain evidence="6">BCC8398</strain>
    </source>
</reference>
<keyword evidence="3" id="KW-0472">Membrane</keyword>
<name>A0A1B9GR19_9TREE</name>
<dbReference type="InterPro" id="IPR035984">
    <property type="entry name" value="Acyl-CoA-binding_sf"/>
</dbReference>
<dbReference type="PANTHER" id="PTHR23310">
    <property type="entry name" value="ACYL-COA-BINDING PROTEIN, ACBP"/>
    <property type="match status" value="1"/>
</dbReference>
<accession>A0A1B9GR19</accession>
<evidence type="ECO:0000256" key="2">
    <source>
        <dbReference type="SAM" id="MobiDB-lite"/>
    </source>
</evidence>
<proteinExistence type="predicted"/>
<evidence type="ECO:0000259" key="4">
    <source>
        <dbReference type="PROSITE" id="PS51228"/>
    </source>
</evidence>
<dbReference type="Gene3D" id="1.20.80.10">
    <property type="match status" value="1"/>
</dbReference>
<dbReference type="GO" id="GO:0006631">
    <property type="term" value="P:fatty acid metabolic process"/>
    <property type="evidence" value="ECO:0007669"/>
    <property type="project" value="TreeGrafter"/>
</dbReference>
<keyword evidence="1" id="KW-0446">Lipid-binding</keyword>
<evidence type="ECO:0000313" key="6">
    <source>
        <dbReference type="Proteomes" id="UP000092666"/>
    </source>
</evidence>
<evidence type="ECO:0000313" key="5">
    <source>
        <dbReference type="EMBL" id="OCF33514.1"/>
    </source>
</evidence>
<dbReference type="Pfam" id="PF00887">
    <property type="entry name" value="ACBP"/>
    <property type="match status" value="1"/>
</dbReference>
<dbReference type="FunFam" id="1.20.80.10:FF:000010">
    <property type="entry name" value="Acyl-CoA-binding domain-containing protein 5"/>
    <property type="match status" value="1"/>
</dbReference>
<dbReference type="GO" id="GO:0000062">
    <property type="term" value="F:fatty-acyl-CoA binding"/>
    <property type="evidence" value="ECO:0007669"/>
    <property type="project" value="InterPro"/>
</dbReference>
<dbReference type="PROSITE" id="PS51228">
    <property type="entry name" value="ACB_2"/>
    <property type="match status" value="1"/>
</dbReference>
<reference evidence="5 6" key="1">
    <citation type="submission" date="2013-07" db="EMBL/GenBank/DDBJ databases">
        <title>The Genome Sequence of Cryptococcus heveanensis BCC8398.</title>
        <authorList>
            <consortium name="The Broad Institute Genome Sequencing Platform"/>
            <person name="Cuomo C."/>
            <person name="Litvintseva A."/>
            <person name="Chen Y."/>
            <person name="Heitman J."/>
            <person name="Sun S."/>
            <person name="Springer D."/>
            <person name="Dromer F."/>
            <person name="Young S.K."/>
            <person name="Zeng Q."/>
            <person name="Gargeya S."/>
            <person name="Fitzgerald M."/>
            <person name="Abouelleil A."/>
            <person name="Alvarado L."/>
            <person name="Berlin A.M."/>
            <person name="Chapman S.B."/>
            <person name="Dewar J."/>
            <person name="Goldberg J."/>
            <person name="Griggs A."/>
            <person name="Gujja S."/>
            <person name="Hansen M."/>
            <person name="Howarth C."/>
            <person name="Imamovic A."/>
            <person name="Larimer J."/>
            <person name="McCowan C."/>
            <person name="Murphy C."/>
            <person name="Pearson M."/>
            <person name="Priest M."/>
            <person name="Roberts A."/>
            <person name="Saif S."/>
            <person name="Shea T."/>
            <person name="Sykes S."/>
            <person name="Wortman J."/>
            <person name="Nusbaum C."/>
            <person name="Birren B."/>
        </authorList>
    </citation>
    <scope>NUCLEOTIDE SEQUENCE [LARGE SCALE GENOMIC DNA]</scope>
    <source>
        <strain evidence="5 6">BCC8398</strain>
    </source>
</reference>
<feature type="compositionally biased region" description="Low complexity" evidence="2">
    <location>
        <begin position="124"/>
        <end position="144"/>
    </location>
</feature>
<protein>
    <recommendedName>
        <fullName evidence="4">ACB domain-containing protein</fullName>
    </recommendedName>
</protein>
<dbReference type="PANTHER" id="PTHR23310:SF133">
    <property type="entry name" value="COA BINDING PROTEIN, PUTATIVE (AFU_ORTHOLOGUE AFUA_1G12300)-RELATED"/>
    <property type="match status" value="1"/>
</dbReference>
<dbReference type="InterPro" id="IPR014352">
    <property type="entry name" value="FERM/acyl-CoA-bd_prot_sf"/>
</dbReference>
<dbReference type="InterPro" id="IPR022408">
    <property type="entry name" value="Acyl-CoA-binding_prot_CS"/>
</dbReference>
<feature type="domain" description="ACB" evidence="4">
    <location>
        <begin position="7"/>
        <end position="96"/>
    </location>
</feature>
<dbReference type="Proteomes" id="UP000092666">
    <property type="component" value="Unassembled WGS sequence"/>
</dbReference>
<feature type="transmembrane region" description="Helical" evidence="3">
    <location>
        <begin position="466"/>
        <end position="488"/>
    </location>
</feature>
<dbReference type="PROSITE" id="PS00880">
    <property type="entry name" value="ACB_1"/>
    <property type="match status" value="1"/>
</dbReference>
<organism evidence="5 6">
    <name type="scientific">Kwoniella heveanensis BCC8398</name>
    <dbReference type="NCBI Taxonomy" id="1296120"/>
    <lineage>
        <taxon>Eukaryota</taxon>
        <taxon>Fungi</taxon>
        <taxon>Dikarya</taxon>
        <taxon>Basidiomycota</taxon>
        <taxon>Agaricomycotina</taxon>
        <taxon>Tremellomycetes</taxon>
        <taxon>Tremellales</taxon>
        <taxon>Cryptococcaceae</taxon>
        <taxon>Kwoniella</taxon>
    </lineage>
</organism>
<keyword evidence="3" id="KW-1133">Transmembrane helix</keyword>
<gene>
    <name evidence="5" type="ORF">I316_04935</name>
</gene>
<feature type="region of interest" description="Disordered" evidence="2">
    <location>
        <begin position="123"/>
        <end position="176"/>
    </location>
</feature>
<sequence>MSTSQDIDRLFHRAVDIVQSLPKGGPVQTSYEEKLWLYSLYKQGTEGDISIPRPGMLDILGKAKWDSWNKQKGIDKAEAKRLYVNALLKILKKHSELENVKVHLSELESFGSTSIPRLPMADMADSARPASPASSTSSYHSSQASPPPTIPPPPTYNMLPPDPLLPPPDVAEDIVPPSALTSSHRSLLSLSQAHRSPDVGLGYDHASGVPSMGISAATGGGGAGHVASRAHSLIGGRGGSSSVQGEFRHSGKDSVHSFRQRPYFEPPQQQQQYFRGGPGFGAGPSAGAVGARPYSPQVPAVRDFGGVPGPGVLGLGTGPGSGLGNPHTPDPHLSPYLGLNAPTPIYPARPGSTSTFLSHAPPQPLNVANTLQSIQTSLVALHERLSVLERTQAMILRKDERRRNWFWTSREDEELDEIEDDTRTQRDRIKSGQSIGSINTITKVSKRKGRLSTRVLWFLLTAFRRALVDVGVGMMILLVGVIVLGGGWRRARFTFGRLKTRLQKYITE</sequence>
<dbReference type="AlphaFoldDB" id="A0A1B9GR19"/>
<dbReference type="STRING" id="1296120.A0A1B9GR19"/>
<dbReference type="OrthoDB" id="346910at2759"/>
<evidence type="ECO:0000256" key="1">
    <source>
        <dbReference type="ARBA" id="ARBA00023121"/>
    </source>
</evidence>
<keyword evidence="3" id="KW-0812">Transmembrane</keyword>
<dbReference type="PRINTS" id="PR00689">
    <property type="entry name" value="ACOABINDINGP"/>
</dbReference>
<evidence type="ECO:0000256" key="3">
    <source>
        <dbReference type="SAM" id="Phobius"/>
    </source>
</evidence>
<dbReference type="InterPro" id="IPR000582">
    <property type="entry name" value="Acyl-CoA-binding_protein"/>
</dbReference>